<sequence>MAVFKELPLEILKKLSFLVDIETNKSLLLSCKKCNCIGYNVYVINKFIENYLKPLESIPVVFNTEINDKYFKIVNSFFEYLVKYKPHIQYAKKKYTLLYNAILLNNCHFFNFVCAHLSFFPSTICFNSLNIASRVGLVEAFDFFFTHLNLILSNEINKNDSFISEKDYFNFFLNACHGGHINIIKKLFSMSKIEQNNNNNSNIKINEINTISHSNIAFDTACENGHEEIVKFLINRKEMNNIKNWNNAMTKSINNNHFNVALILVNESNKRNSILLSNNVRNCGFKIAIKNNNCTLVNALLNNPLSISQINWSFAIKNALINENTELLHILLESVSKLDNRNELISVNTLNLIMKLAIKTSDFNLVQLINKINNVNSRLSNQDNEIIEMILNKTNSCIIIEKLIYIFVLKYNNKVSLDQYQILLNNFQIYYNISDNEAMMTNMSINKLCNDNKIIEQQYKKLNAKISINDYINLMNSRNNEPKLSSKRNETLNTSNKNNIIDDIDRAYKEMRVENEPNENKLSTGQFIVNNNFNKNEFNNNNKIENKAVMHSLTVNSINWTELTREEKTVDLTKNIWCKCVSLSIIEHRYYFLYYLLYSYNPKYTSLLSTSSWNKIINVLLSSSQINIFSKICNIKRNDIMLSSENLNLLIKMMVRQGDKNENILLNLTDQELNLLSKDNLNLIFHYATEQNIIFFIEKLLQYRYKDIITKENKDFCLRKLIQSNNIKLFKLLLLQDKSICTTKNINYVYNYGSQEMKCFINSI</sequence>
<reference evidence="1 2" key="1">
    <citation type="submission" date="2016-08" db="EMBL/GenBank/DDBJ databases">
        <title>A Parts List for Fungal Cellulosomes Revealed by Comparative Genomics.</title>
        <authorList>
            <consortium name="DOE Joint Genome Institute"/>
            <person name="Haitjema C.H."/>
            <person name="Gilmore S.P."/>
            <person name="Henske J.K."/>
            <person name="Solomon K.V."/>
            <person name="De Groot R."/>
            <person name="Kuo A."/>
            <person name="Mondo S.J."/>
            <person name="Salamov A.A."/>
            <person name="Labutti K."/>
            <person name="Zhao Z."/>
            <person name="Chiniquy J."/>
            <person name="Barry K."/>
            <person name="Brewer H.M."/>
            <person name="Purvine S.O."/>
            <person name="Wright A.T."/>
            <person name="Boxma B."/>
            <person name="Van Alen T."/>
            <person name="Hackstein J.H."/>
            <person name="Baker S.E."/>
            <person name="Grigoriev I.V."/>
            <person name="O'Malley M.A."/>
        </authorList>
    </citation>
    <scope>NUCLEOTIDE SEQUENCE [LARGE SCALE GENOMIC DNA]</scope>
    <source>
        <strain evidence="1 2">G1</strain>
    </source>
</reference>
<dbReference type="SMART" id="SM00248">
    <property type="entry name" value="ANK"/>
    <property type="match status" value="3"/>
</dbReference>
<keyword evidence="2" id="KW-1185">Reference proteome</keyword>
<dbReference type="InterPro" id="IPR036770">
    <property type="entry name" value="Ankyrin_rpt-contain_sf"/>
</dbReference>
<gene>
    <name evidence="1" type="ORF">LY90DRAFT_673060</name>
</gene>
<dbReference type="AlphaFoldDB" id="A0A1Y2BN75"/>
<evidence type="ECO:0000313" key="1">
    <source>
        <dbReference type="EMBL" id="ORY36218.1"/>
    </source>
</evidence>
<dbReference type="SUPFAM" id="SSF48403">
    <property type="entry name" value="Ankyrin repeat"/>
    <property type="match status" value="1"/>
</dbReference>
<dbReference type="InterPro" id="IPR002110">
    <property type="entry name" value="Ankyrin_rpt"/>
</dbReference>
<evidence type="ECO:0000313" key="2">
    <source>
        <dbReference type="Proteomes" id="UP000193920"/>
    </source>
</evidence>
<comment type="caution">
    <text evidence="1">The sequence shown here is derived from an EMBL/GenBank/DDBJ whole genome shotgun (WGS) entry which is preliminary data.</text>
</comment>
<dbReference type="Gene3D" id="1.25.40.20">
    <property type="entry name" value="Ankyrin repeat-containing domain"/>
    <property type="match status" value="1"/>
</dbReference>
<dbReference type="OrthoDB" id="2150268at2759"/>
<proteinExistence type="predicted"/>
<accession>A0A1Y2BN75</accession>
<dbReference type="EMBL" id="MCOG01000149">
    <property type="protein sequence ID" value="ORY36218.1"/>
    <property type="molecule type" value="Genomic_DNA"/>
</dbReference>
<protein>
    <submittedName>
        <fullName evidence="1">Uncharacterized protein</fullName>
    </submittedName>
</protein>
<organism evidence="1 2">
    <name type="scientific">Neocallimastix californiae</name>
    <dbReference type="NCBI Taxonomy" id="1754190"/>
    <lineage>
        <taxon>Eukaryota</taxon>
        <taxon>Fungi</taxon>
        <taxon>Fungi incertae sedis</taxon>
        <taxon>Chytridiomycota</taxon>
        <taxon>Chytridiomycota incertae sedis</taxon>
        <taxon>Neocallimastigomycetes</taxon>
        <taxon>Neocallimastigales</taxon>
        <taxon>Neocallimastigaceae</taxon>
        <taxon>Neocallimastix</taxon>
    </lineage>
</organism>
<dbReference type="Proteomes" id="UP000193920">
    <property type="component" value="Unassembled WGS sequence"/>
</dbReference>
<name>A0A1Y2BN75_9FUNG</name>